<evidence type="ECO:0000256" key="2">
    <source>
        <dbReference type="ARBA" id="ARBA00022525"/>
    </source>
</evidence>
<keyword evidence="2" id="KW-0964">Secreted</keyword>
<name>A0A8S1DTZ4_9INSE</name>
<evidence type="ECO:0000256" key="7">
    <source>
        <dbReference type="PROSITE-ProRule" id="PRU00124"/>
    </source>
</evidence>
<evidence type="ECO:0000256" key="6">
    <source>
        <dbReference type="ARBA" id="ARBA00023157"/>
    </source>
</evidence>
<gene>
    <name evidence="12" type="ORF">CLODIP_2_CD11614</name>
</gene>
<dbReference type="EMBL" id="CADEPI010000333">
    <property type="protein sequence ID" value="CAB3384002.1"/>
    <property type="molecule type" value="Genomic_DNA"/>
</dbReference>
<dbReference type="InterPro" id="IPR033116">
    <property type="entry name" value="TRYPSIN_SER"/>
</dbReference>
<dbReference type="InterPro" id="IPR001254">
    <property type="entry name" value="Trypsin_dom"/>
</dbReference>
<keyword evidence="4 8" id="KW-0378">Hydrolase</keyword>
<sequence length="959" mass="103039">MWSSSAASDHAYPSLRAYHSYPGGSETTWSQHSAGGKGRGHLWTALLVFMVCIVTLAVLSVVALALVLSGYSAGKATSSSDTRPSASWGEDAADEAPIKYSDLPQRQIILQTSKPPVPPPPPPPPSSSMAPTPSTAPPRTTSPRPSSPRTAASAPKRPPPVTPPPYEVRGGVDFEWTPLARPSGGVVGAAVGVAEPAVGVAEVSGLPEAAELPSRSYSGLRLRPMPTLFPAASQGTDPAPPTSSTTPSAPEEPAEVDSPFFQASLTTPRPRISATYKQEQQQAVLTNTHVRVQETDRHLSQDDSIKMAGVHYNPVTKVEAQEEDEQVETTSDEEVPSSTIPVFVVESGDGDEAVTEPIFTIDTAETTTADAEATTPAAVAAVAKVSMPRPVAAGQRTAEVDPVKASLLLFPSREPKSGPPSKQSVLPAFPKSEFNSVPAFLRRNNTLKPTSTTTTAAPVTVITMSESSSNCSCANRLEAQGLSRKLCDGIVDCWDFSDETSCEWCEEGQYVCARSRACVPREKLCDGHKDCPFGDDERTCVAIVPHADSANAVHYYDEGILMVQQKGEWGPLCMEMLEESSLRLGNVARAVCKSLTYHDFDLAEQVVDPAISGPFFQFNFERNGSRGATPRLAVTSSKCMSKTAIRLGCNELQCGERPLAVNQWSRSRASRVVGGSNAGPGAWPWQAAMYKEGQFQCGASLVGASWLLSAGHCFAHSLDAHWVARLGALRRGTDLPSPFEQTRRVARVVLHPGYLDKGFLNDLALLRMERPVDFSDYVRPICLPQASPDPDPEPAQDAEHCLVVGWGQLSEVGRIFPDTLQEVSLPVISAEECRRRTVFLPLYKVTDDMLCAGLERGGRDACLGDSGGPLMCRDRRSHAWRLTGITSNGYGCGRANRPGVYTKVANYLDWIHAVLDAPLDSKQERKETACPSGQRRCALGQCMAVAAADQCDRDFCLPP</sequence>
<dbReference type="CDD" id="cd00190">
    <property type="entry name" value="Tryp_SPc"/>
    <property type="match status" value="1"/>
</dbReference>
<dbReference type="PROSITE" id="PS50240">
    <property type="entry name" value="TRYPSIN_DOM"/>
    <property type="match status" value="1"/>
</dbReference>
<feature type="region of interest" description="Disordered" evidence="9">
    <location>
        <begin position="111"/>
        <end position="169"/>
    </location>
</feature>
<dbReference type="PROSITE" id="PS01209">
    <property type="entry name" value="LDLRA_1"/>
    <property type="match status" value="1"/>
</dbReference>
<feature type="compositionally biased region" description="Low complexity" evidence="9">
    <location>
        <begin position="242"/>
        <end position="251"/>
    </location>
</feature>
<feature type="domain" description="Peptidase S1" evidence="11">
    <location>
        <begin position="672"/>
        <end position="916"/>
    </location>
</feature>
<reference evidence="12 13" key="1">
    <citation type="submission" date="2020-04" db="EMBL/GenBank/DDBJ databases">
        <authorList>
            <person name="Alioto T."/>
            <person name="Alioto T."/>
            <person name="Gomez Garrido J."/>
        </authorList>
    </citation>
    <scope>NUCLEOTIDE SEQUENCE [LARGE SCALE GENOMIC DNA]</scope>
</reference>
<comment type="subcellular location">
    <subcellularLocation>
        <location evidence="1">Secreted</location>
    </subcellularLocation>
</comment>
<dbReference type="SUPFAM" id="SSF57424">
    <property type="entry name" value="LDL receptor-like module"/>
    <property type="match status" value="1"/>
</dbReference>
<keyword evidence="6 7" id="KW-1015">Disulfide bond</keyword>
<dbReference type="SMART" id="SM00020">
    <property type="entry name" value="Tryp_SPc"/>
    <property type="match status" value="1"/>
</dbReference>
<dbReference type="Gene3D" id="2.40.10.10">
    <property type="entry name" value="Trypsin-like serine proteases"/>
    <property type="match status" value="2"/>
</dbReference>
<dbReference type="InterPro" id="IPR036055">
    <property type="entry name" value="LDL_receptor-like_sf"/>
</dbReference>
<dbReference type="OrthoDB" id="6411962at2759"/>
<comment type="caution">
    <text evidence="12">The sequence shown here is derived from an EMBL/GenBank/DDBJ whole genome shotgun (WGS) entry which is preliminary data.</text>
</comment>
<dbReference type="InterPro" id="IPR002172">
    <property type="entry name" value="LDrepeatLR_classA_rpt"/>
</dbReference>
<evidence type="ECO:0000256" key="5">
    <source>
        <dbReference type="ARBA" id="ARBA00022825"/>
    </source>
</evidence>
<dbReference type="InterPro" id="IPR043504">
    <property type="entry name" value="Peptidase_S1_PA_chymotrypsin"/>
</dbReference>
<dbReference type="InterPro" id="IPR001314">
    <property type="entry name" value="Peptidase_S1A"/>
</dbReference>
<comment type="caution">
    <text evidence="7">Lacks conserved residue(s) required for the propagation of feature annotation.</text>
</comment>
<keyword evidence="10" id="KW-1133">Transmembrane helix</keyword>
<dbReference type="PRINTS" id="PR00722">
    <property type="entry name" value="CHYMOTRYPSIN"/>
</dbReference>
<dbReference type="PROSITE" id="PS00135">
    <property type="entry name" value="TRYPSIN_SER"/>
    <property type="match status" value="1"/>
</dbReference>
<keyword evidence="5 8" id="KW-0720">Serine protease</keyword>
<dbReference type="InterPro" id="IPR009003">
    <property type="entry name" value="Peptidase_S1_PA"/>
</dbReference>
<accession>A0A8S1DTZ4</accession>
<feature type="compositionally biased region" description="Pro residues" evidence="9">
    <location>
        <begin position="156"/>
        <end position="166"/>
    </location>
</feature>
<evidence type="ECO:0000256" key="4">
    <source>
        <dbReference type="ARBA" id="ARBA00022801"/>
    </source>
</evidence>
<dbReference type="PANTHER" id="PTHR24252">
    <property type="entry name" value="ACROSIN-RELATED"/>
    <property type="match status" value="1"/>
</dbReference>
<dbReference type="InterPro" id="IPR018114">
    <property type="entry name" value="TRYPSIN_HIS"/>
</dbReference>
<keyword evidence="13" id="KW-1185">Reference proteome</keyword>
<dbReference type="PANTHER" id="PTHR24252:SF16">
    <property type="entry name" value="TRANSMEMBRANE SERINE PROTEASE 15"/>
    <property type="match status" value="1"/>
</dbReference>
<feature type="transmembrane region" description="Helical" evidence="10">
    <location>
        <begin position="42"/>
        <end position="68"/>
    </location>
</feature>
<dbReference type="Proteomes" id="UP000494165">
    <property type="component" value="Unassembled WGS sequence"/>
</dbReference>
<evidence type="ECO:0000313" key="12">
    <source>
        <dbReference type="EMBL" id="CAB3384002.1"/>
    </source>
</evidence>
<evidence type="ECO:0000256" key="10">
    <source>
        <dbReference type="SAM" id="Phobius"/>
    </source>
</evidence>
<dbReference type="GO" id="GO:0006508">
    <property type="term" value="P:proteolysis"/>
    <property type="evidence" value="ECO:0007669"/>
    <property type="project" value="UniProtKB-KW"/>
</dbReference>
<dbReference type="Pfam" id="PF00089">
    <property type="entry name" value="Trypsin"/>
    <property type="match status" value="1"/>
</dbReference>
<keyword evidence="3 8" id="KW-0645">Protease</keyword>
<dbReference type="PROSITE" id="PS00134">
    <property type="entry name" value="TRYPSIN_HIS"/>
    <property type="match status" value="1"/>
</dbReference>
<dbReference type="InterPro" id="IPR023415">
    <property type="entry name" value="LDLR_class-A_CS"/>
</dbReference>
<dbReference type="Gene3D" id="4.10.400.10">
    <property type="entry name" value="Low-density Lipoprotein Receptor"/>
    <property type="match status" value="1"/>
</dbReference>
<feature type="disulfide bond" evidence="7">
    <location>
        <begin position="525"/>
        <end position="540"/>
    </location>
</feature>
<dbReference type="AlphaFoldDB" id="A0A8S1DTZ4"/>
<keyword evidence="10" id="KW-0472">Membrane</keyword>
<evidence type="ECO:0000256" key="9">
    <source>
        <dbReference type="SAM" id="MobiDB-lite"/>
    </source>
</evidence>
<dbReference type="PROSITE" id="PS50068">
    <property type="entry name" value="LDLRA_2"/>
    <property type="match status" value="1"/>
</dbReference>
<keyword evidence="10" id="KW-0812">Transmembrane</keyword>
<feature type="region of interest" description="Disordered" evidence="9">
    <location>
        <begin position="226"/>
        <end position="263"/>
    </location>
</feature>
<feature type="compositionally biased region" description="Pro residues" evidence="9">
    <location>
        <begin position="115"/>
        <end position="126"/>
    </location>
</feature>
<dbReference type="SMART" id="SM00192">
    <property type="entry name" value="LDLa"/>
    <property type="match status" value="1"/>
</dbReference>
<feature type="compositionally biased region" description="Low complexity" evidence="9">
    <location>
        <begin position="127"/>
        <end position="155"/>
    </location>
</feature>
<dbReference type="SUPFAM" id="SSF50494">
    <property type="entry name" value="Trypsin-like serine proteases"/>
    <property type="match status" value="1"/>
</dbReference>
<dbReference type="GO" id="GO:0004252">
    <property type="term" value="F:serine-type endopeptidase activity"/>
    <property type="evidence" value="ECO:0007669"/>
    <property type="project" value="InterPro"/>
</dbReference>
<organism evidence="12 13">
    <name type="scientific">Cloeon dipterum</name>
    <dbReference type="NCBI Taxonomy" id="197152"/>
    <lineage>
        <taxon>Eukaryota</taxon>
        <taxon>Metazoa</taxon>
        <taxon>Ecdysozoa</taxon>
        <taxon>Arthropoda</taxon>
        <taxon>Hexapoda</taxon>
        <taxon>Insecta</taxon>
        <taxon>Pterygota</taxon>
        <taxon>Palaeoptera</taxon>
        <taxon>Ephemeroptera</taxon>
        <taxon>Pisciforma</taxon>
        <taxon>Baetidae</taxon>
        <taxon>Cloeon</taxon>
    </lineage>
</organism>
<proteinExistence type="predicted"/>
<evidence type="ECO:0000313" key="13">
    <source>
        <dbReference type="Proteomes" id="UP000494165"/>
    </source>
</evidence>
<dbReference type="GO" id="GO:0005576">
    <property type="term" value="C:extracellular region"/>
    <property type="evidence" value="ECO:0007669"/>
    <property type="project" value="UniProtKB-SubCell"/>
</dbReference>
<dbReference type="Pfam" id="PF00057">
    <property type="entry name" value="Ldl_recept_a"/>
    <property type="match status" value="1"/>
</dbReference>
<protein>
    <recommendedName>
        <fullName evidence="11">Peptidase S1 domain-containing protein</fullName>
    </recommendedName>
</protein>
<dbReference type="FunFam" id="2.40.10.10:FF:000015">
    <property type="entry name" value="Atrial natriuretic peptide-converting enzyme"/>
    <property type="match status" value="1"/>
</dbReference>
<evidence type="ECO:0000259" key="11">
    <source>
        <dbReference type="PROSITE" id="PS50240"/>
    </source>
</evidence>
<dbReference type="CDD" id="cd00112">
    <property type="entry name" value="LDLa"/>
    <property type="match status" value="2"/>
</dbReference>
<evidence type="ECO:0000256" key="1">
    <source>
        <dbReference type="ARBA" id="ARBA00004613"/>
    </source>
</evidence>
<evidence type="ECO:0000256" key="8">
    <source>
        <dbReference type="RuleBase" id="RU363034"/>
    </source>
</evidence>
<evidence type="ECO:0000256" key="3">
    <source>
        <dbReference type="ARBA" id="ARBA00022670"/>
    </source>
</evidence>